<dbReference type="Proteomes" id="UP000663929">
    <property type="component" value="Chromosome"/>
</dbReference>
<dbReference type="Pfam" id="PF18911">
    <property type="entry name" value="PKD_4"/>
    <property type="match status" value="1"/>
</dbReference>
<keyword evidence="1" id="KW-0732">Signal</keyword>
<keyword evidence="4" id="KW-1185">Reference proteome</keyword>
<dbReference type="InterPro" id="IPR011050">
    <property type="entry name" value="Pectin_lyase_fold/virulence"/>
</dbReference>
<feature type="domain" description="PKD" evidence="2">
    <location>
        <begin position="694"/>
        <end position="742"/>
    </location>
</feature>
<dbReference type="SUPFAM" id="SSF51126">
    <property type="entry name" value="Pectin lyase-like"/>
    <property type="match status" value="1"/>
</dbReference>
<organism evidence="3 4">
    <name type="scientific">Sulfidibacter corallicola</name>
    <dbReference type="NCBI Taxonomy" id="2818388"/>
    <lineage>
        <taxon>Bacteria</taxon>
        <taxon>Pseudomonadati</taxon>
        <taxon>Acidobacteriota</taxon>
        <taxon>Holophagae</taxon>
        <taxon>Acanthopleuribacterales</taxon>
        <taxon>Acanthopleuribacteraceae</taxon>
        <taxon>Sulfidibacter</taxon>
    </lineage>
</organism>
<dbReference type="InterPro" id="IPR000601">
    <property type="entry name" value="PKD_dom"/>
</dbReference>
<dbReference type="PROSITE" id="PS50093">
    <property type="entry name" value="PKD"/>
    <property type="match status" value="1"/>
</dbReference>
<feature type="chain" id="PRO_5035309607" evidence="1">
    <location>
        <begin position="32"/>
        <end position="914"/>
    </location>
</feature>
<dbReference type="InterPro" id="IPR035986">
    <property type="entry name" value="PKD_dom_sf"/>
</dbReference>
<dbReference type="Gene3D" id="2.160.20.10">
    <property type="entry name" value="Single-stranded right-handed beta-helix, Pectin lyase-like"/>
    <property type="match status" value="2"/>
</dbReference>
<name>A0A8A4TLB2_SULCO</name>
<dbReference type="InterPro" id="IPR013783">
    <property type="entry name" value="Ig-like_fold"/>
</dbReference>
<evidence type="ECO:0000313" key="3">
    <source>
        <dbReference type="EMBL" id="QTD50363.1"/>
    </source>
</evidence>
<dbReference type="InterPro" id="IPR012334">
    <property type="entry name" value="Pectin_lyas_fold"/>
</dbReference>
<evidence type="ECO:0000313" key="4">
    <source>
        <dbReference type="Proteomes" id="UP000663929"/>
    </source>
</evidence>
<reference evidence="3" key="1">
    <citation type="submission" date="2021-03" db="EMBL/GenBank/DDBJ databases">
        <title>Acanthopleuribacteraceae sp. M133.</title>
        <authorList>
            <person name="Wang G."/>
        </authorList>
    </citation>
    <scope>NUCLEOTIDE SEQUENCE</scope>
    <source>
        <strain evidence="3">M133</strain>
    </source>
</reference>
<protein>
    <submittedName>
        <fullName evidence="3">PKD domain-containing protein</fullName>
    </submittedName>
</protein>
<accession>A0A8A4TLB2</accession>
<feature type="signal peptide" evidence="1">
    <location>
        <begin position="1"/>
        <end position="31"/>
    </location>
</feature>
<gene>
    <name evidence="3" type="ORF">J3U87_32665</name>
</gene>
<dbReference type="SMART" id="SM00089">
    <property type="entry name" value="PKD"/>
    <property type="match status" value="1"/>
</dbReference>
<dbReference type="EMBL" id="CP071793">
    <property type="protein sequence ID" value="QTD50363.1"/>
    <property type="molecule type" value="Genomic_DNA"/>
</dbReference>
<dbReference type="InterPro" id="IPR022409">
    <property type="entry name" value="PKD/Chitinase_dom"/>
</dbReference>
<evidence type="ECO:0000256" key="1">
    <source>
        <dbReference type="SAM" id="SignalP"/>
    </source>
</evidence>
<dbReference type="SUPFAM" id="SSF49299">
    <property type="entry name" value="PKD domain"/>
    <property type="match status" value="1"/>
</dbReference>
<dbReference type="RefSeq" id="WP_237379997.1">
    <property type="nucleotide sequence ID" value="NZ_CP071793.1"/>
</dbReference>
<dbReference type="Gene3D" id="2.60.40.10">
    <property type="entry name" value="Immunoglobulins"/>
    <property type="match status" value="1"/>
</dbReference>
<evidence type="ECO:0000259" key="2">
    <source>
        <dbReference type="PROSITE" id="PS50093"/>
    </source>
</evidence>
<dbReference type="AlphaFoldDB" id="A0A8A4TLB2"/>
<proteinExistence type="predicted"/>
<dbReference type="CDD" id="cd00146">
    <property type="entry name" value="PKD"/>
    <property type="match status" value="1"/>
</dbReference>
<dbReference type="KEGG" id="scor:J3U87_32665"/>
<sequence length="914" mass="101243">MKVTFSRRILGIFATLVVSSAVFTVPVSVFAQTTSQVFYVDGSGTQCSDGGAGTLTVPFCSIQAAIDRCIDPTVHYTIKVRGGTYYEPLSIYEKHHLTLQPFDENGEVEKVVVSAAIEALTQRGMDHWTQEGTFTGDYSGEPYTVYSFPHQFNVKNTPDPHIVTRNTVSVADTAGIDRLLWTYPGPTLFKMRHVHDQNGDGAYFTPTHVYLGLHDPKGIRNPNARPYFISQSKSVLSIKKSSDIVIDGLDRSLMFKHGANYGIYLSESTDVTVNAVAVVNSISGIYVGGPSGSPMIATRIRITDNLVTRDHHADWTWGDVKHCYATYIRDVGSLIEDVDKCGCLFGRDGLEGGPLSNPNAAGVKTMEGLGIGVQPYNGSADTEIAYNEVTGFFDGINIGGGRDEDPNERVLVHHNHIHNIFDDALDAGARVIDGEFHYNLIHDAYVGFSLAPHHDGPTYVYGNLLMADKEQLYAWDFIDQSSEPKSSVVTKFQLWGPWDTTQVRFYYNTFFAKNEWQTPLWLSEGVEDFDFRNNIFYSNKQIVKASGLESADNNYDSNLFYSSLIGIGNPQGKSLYRDWNAFNGGTYLDLANVPMPAAWENNRQGDPQFVGGSLVDPQAYFQLGIESAGRQELGFVLAEIPASWPGAAVFEGRTSAGCFEYATSGLRAHFLLDVEREALPVTASFTNLSEEAQSWQWDFGDGTTSAELHPVHTYKAPGEYTVVLTVFNGAQADQFSRSLTVTPAVLWRADDQIDNGWWSDAWRRHRSYRNLLKGEFVHAGSNRIQIAFDGRSDTKNYTVMGATIAERQIGTMDIVGVPVSVTFDGSDSVEIAPGERVFSDEIDFQMTEGTEYFVTFHTSGKPLRRRTKLDDPDTVWITKQGDDQSQASDWTDVVLDTSLQYLYGVTEVISVEAP</sequence>